<dbReference type="Pfam" id="PF13354">
    <property type="entry name" value="Beta-lactamase2"/>
    <property type="match status" value="1"/>
</dbReference>
<dbReference type="GO" id="GO:0030655">
    <property type="term" value="P:beta-lactam antibiotic catabolic process"/>
    <property type="evidence" value="ECO:0007669"/>
    <property type="project" value="InterPro"/>
</dbReference>
<dbReference type="Gene3D" id="3.40.710.10">
    <property type="entry name" value="DD-peptidase/beta-lactamase superfamily"/>
    <property type="match status" value="1"/>
</dbReference>
<gene>
    <name evidence="2" type="ORF">SDC9_178822</name>
</gene>
<dbReference type="PANTHER" id="PTHR35333">
    <property type="entry name" value="BETA-LACTAMASE"/>
    <property type="match status" value="1"/>
</dbReference>
<dbReference type="InterPro" id="IPR045155">
    <property type="entry name" value="Beta-lactam_cat"/>
</dbReference>
<evidence type="ECO:0000313" key="2">
    <source>
        <dbReference type="EMBL" id="MPN31348.1"/>
    </source>
</evidence>
<name>A0A645GX93_9ZZZZ</name>
<dbReference type="InterPro" id="IPR000871">
    <property type="entry name" value="Beta-lactam_class-A"/>
</dbReference>
<feature type="domain" description="Beta-lactamase class A catalytic" evidence="1">
    <location>
        <begin position="1"/>
        <end position="134"/>
    </location>
</feature>
<protein>
    <recommendedName>
        <fullName evidence="1">Beta-lactamase class A catalytic domain-containing protein</fullName>
    </recommendedName>
</protein>
<sequence length="174" mass="19771">MIILSDNTATNVLIDLLGLEAINATIERLGYKRTSLYRKMYDTEKTPKEVKNIITAQEIGDLLEKIYKGTLISEVSSRKMMDLLLNQQLNSKIPFYLEPLEPTPQVAHKTGESTGITHDVGIVLPINGHPFILCFLGNETEVCLYDRLMADMRLLIYELGEKQIFDATHNQNSW</sequence>
<dbReference type="PANTHER" id="PTHR35333:SF3">
    <property type="entry name" value="BETA-LACTAMASE-TYPE TRANSPEPTIDASE FOLD CONTAINING PROTEIN"/>
    <property type="match status" value="1"/>
</dbReference>
<dbReference type="EMBL" id="VSSQ01082841">
    <property type="protein sequence ID" value="MPN31348.1"/>
    <property type="molecule type" value="Genomic_DNA"/>
</dbReference>
<dbReference type="InterPro" id="IPR012338">
    <property type="entry name" value="Beta-lactam/transpept-like"/>
</dbReference>
<organism evidence="2">
    <name type="scientific">bioreactor metagenome</name>
    <dbReference type="NCBI Taxonomy" id="1076179"/>
    <lineage>
        <taxon>unclassified sequences</taxon>
        <taxon>metagenomes</taxon>
        <taxon>ecological metagenomes</taxon>
    </lineage>
</organism>
<reference evidence="2" key="1">
    <citation type="submission" date="2019-08" db="EMBL/GenBank/DDBJ databases">
        <authorList>
            <person name="Kucharzyk K."/>
            <person name="Murdoch R.W."/>
            <person name="Higgins S."/>
            <person name="Loffler F."/>
        </authorList>
    </citation>
    <scope>NUCLEOTIDE SEQUENCE</scope>
</reference>
<evidence type="ECO:0000259" key="1">
    <source>
        <dbReference type="Pfam" id="PF13354"/>
    </source>
</evidence>
<accession>A0A645GX93</accession>
<dbReference type="GO" id="GO:0008800">
    <property type="term" value="F:beta-lactamase activity"/>
    <property type="evidence" value="ECO:0007669"/>
    <property type="project" value="InterPro"/>
</dbReference>
<comment type="caution">
    <text evidence="2">The sequence shown here is derived from an EMBL/GenBank/DDBJ whole genome shotgun (WGS) entry which is preliminary data.</text>
</comment>
<dbReference type="GO" id="GO:0046677">
    <property type="term" value="P:response to antibiotic"/>
    <property type="evidence" value="ECO:0007669"/>
    <property type="project" value="InterPro"/>
</dbReference>
<proteinExistence type="predicted"/>
<dbReference type="AlphaFoldDB" id="A0A645GX93"/>
<dbReference type="SUPFAM" id="SSF56601">
    <property type="entry name" value="beta-lactamase/transpeptidase-like"/>
    <property type="match status" value="1"/>
</dbReference>